<gene>
    <name evidence="1" type="ORF">SAMN04489765_0104</name>
</gene>
<organism evidence="1 2">
    <name type="scientific">Tsukamurella pulmonis</name>
    <dbReference type="NCBI Taxonomy" id="47312"/>
    <lineage>
        <taxon>Bacteria</taxon>
        <taxon>Bacillati</taxon>
        <taxon>Actinomycetota</taxon>
        <taxon>Actinomycetes</taxon>
        <taxon>Mycobacteriales</taxon>
        <taxon>Tsukamurellaceae</taxon>
        <taxon>Tsukamurella</taxon>
    </lineage>
</organism>
<dbReference type="EMBL" id="FNLF01000002">
    <property type="protein sequence ID" value="SDQ35968.1"/>
    <property type="molecule type" value="Genomic_DNA"/>
</dbReference>
<proteinExistence type="predicted"/>
<sequence>MSIARTQAETQPSLPAALRSLVYDVMSVPDAELPAAIQRISDVMAAIEFTDEAHLGDLVLPDHAIHDVRVNPTLYQWSKLPQILLRFGRQSFAEVLDSYHAEPDRLTFQSGAALLDAAVMGAPFYAPLLGNASPSMWGFGVPRINQTTIVTFGRLSAGLGAGPSRDLLDLLSHLETRTEPSTMPGPQVMRERYDGIHRAAYAAAIDWWTQQMNETIHVIYAPTTYVDADGVYLPAEHHRWMLNFEQLLSRVAAVARQGRDPSAQLLLMFSAMDLLGDAFIGGGVDGLFAPNALERAIATVVDHVPERARPVLMLPTERALTASRAIADEFFLPPRDPTIAPARRITKLMTARRNATHGFWTDDDELVEHSGHLPVDLALVPYTYLLKFVTQTGREGLFNKIRRECRRPRQPARGRRG</sequence>
<dbReference type="Proteomes" id="UP000183053">
    <property type="component" value="Unassembled WGS sequence"/>
</dbReference>
<protein>
    <submittedName>
        <fullName evidence="1">Uncharacterized protein</fullName>
    </submittedName>
</protein>
<accession>A0A1H1A8C4</accession>
<name>A0A1H1A8C4_9ACTN</name>
<keyword evidence="2" id="KW-1185">Reference proteome</keyword>
<evidence type="ECO:0000313" key="2">
    <source>
        <dbReference type="Proteomes" id="UP000183053"/>
    </source>
</evidence>
<reference evidence="2" key="1">
    <citation type="submission" date="2016-10" db="EMBL/GenBank/DDBJ databases">
        <authorList>
            <person name="Varghese N."/>
            <person name="Submissions S."/>
        </authorList>
    </citation>
    <scope>NUCLEOTIDE SEQUENCE [LARGE SCALE GENOMIC DNA]</scope>
    <source>
        <strain evidence="2">DSM 44142</strain>
    </source>
</reference>
<dbReference type="AlphaFoldDB" id="A0A1H1A8C4"/>
<dbReference type="STRING" id="47312.SAMN04489765_0104"/>
<evidence type="ECO:0000313" key="1">
    <source>
        <dbReference type="EMBL" id="SDQ35968.1"/>
    </source>
</evidence>